<protein>
    <recommendedName>
        <fullName evidence="4">DUF2147 domain-containing protein</fullName>
    </recommendedName>
</protein>
<comment type="caution">
    <text evidence="2">The sequence shown here is derived from an EMBL/GenBank/DDBJ whole genome shotgun (WGS) entry which is preliminary data.</text>
</comment>
<dbReference type="AlphaFoldDB" id="A0A9X3NEX9"/>
<evidence type="ECO:0000313" key="3">
    <source>
        <dbReference type="Proteomes" id="UP001147653"/>
    </source>
</evidence>
<feature type="chain" id="PRO_5040790281" description="DUF2147 domain-containing protein" evidence="1">
    <location>
        <begin position="23"/>
        <end position="145"/>
    </location>
</feature>
<feature type="signal peptide" evidence="1">
    <location>
        <begin position="1"/>
        <end position="22"/>
    </location>
</feature>
<evidence type="ECO:0008006" key="4">
    <source>
        <dbReference type="Google" id="ProtNLM"/>
    </source>
</evidence>
<organism evidence="2 3">
    <name type="scientific">Solirubrobacter phytolaccae</name>
    <dbReference type="NCBI Taxonomy" id="1404360"/>
    <lineage>
        <taxon>Bacteria</taxon>
        <taxon>Bacillati</taxon>
        <taxon>Actinomycetota</taxon>
        <taxon>Thermoleophilia</taxon>
        <taxon>Solirubrobacterales</taxon>
        <taxon>Solirubrobacteraceae</taxon>
        <taxon>Solirubrobacter</taxon>
    </lineage>
</organism>
<evidence type="ECO:0000256" key="1">
    <source>
        <dbReference type="SAM" id="SignalP"/>
    </source>
</evidence>
<name>A0A9X3NEX9_9ACTN</name>
<accession>A0A9X3NEX9</accession>
<keyword evidence="1" id="KW-0732">Signal</keyword>
<dbReference type="Proteomes" id="UP001147653">
    <property type="component" value="Unassembled WGS sequence"/>
</dbReference>
<sequence>MSRPLTTVALTALLLAAGPAVAEAKNYKGKSSQGRTITLRTGADGIINRAKLSWRAPCGQGYFFHGSTGWRPPLDSATADTFQDEGTYRTRAKNGERSRITTTFAGVRDPATDRWRGTLVVNVMVSKKGKVIDRCRLKNVTWRAR</sequence>
<evidence type="ECO:0000313" key="2">
    <source>
        <dbReference type="EMBL" id="MDA0185363.1"/>
    </source>
</evidence>
<gene>
    <name evidence="2" type="ORF">OJ997_33970</name>
</gene>
<keyword evidence="3" id="KW-1185">Reference proteome</keyword>
<dbReference type="EMBL" id="JAPDDP010000109">
    <property type="protein sequence ID" value="MDA0185363.1"/>
    <property type="molecule type" value="Genomic_DNA"/>
</dbReference>
<reference evidence="2" key="1">
    <citation type="submission" date="2022-10" db="EMBL/GenBank/DDBJ databases">
        <title>The WGS of Solirubrobacter phytolaccae KCTC 29190.</title>
        <authorList>
            <person name="Jiang Z."/>
        </authorList>
    </citation>
    <scope>NUCLEOTIDE SEQUENCE</scope>
    <source>
        <strain evidence="2">KCTC 29190</strain>
    </source>
</reference>
<dbReference type="RefSeq" id="WP_270029863.1">
    <property type="nucleotide sequence ID" value="NZ_JAPDDP010000109.1"/>
</dbReference>
<proteinExistence type="predicted"/>